<name>A0A9W9CW48_9PEZI</name>
<proteinExistence type="predicted"/>
<dbReference type="Proteomes" id="UP001140453">
    <property type="component" value="Unassembled WGS sequence"/>
</dbReference>
<keyword evidence="3" id="KW-1185">Reference proteome</keyword>
<accession>A0A9W9CW48</accession>
<dbReference type="EMBL" id="JAPEVB010000004">
    <property type="protein sequence ID" value="KAJ4389480.1"/>
    <property type="molecule type" value="Genomic_DNA"/>
</dbReference>
<reference evidence="2" key="1">
    <citation type="submission" date="2022-10" db="EMBL/GenBank/DDBJ databases">
        <title>Tapping the CABI collections for fungal endophytes: first genome assemblies for Collariella, Neodidymelliopsis, Ascochyta clinopodiicola, Didymella pomorum, Didymosphaeria variabile, Neocosmospora piperis and Neocucurbitaria cava.</title>
        <authorList>
            <person name="Hill R."/>
        </authorList>
    </citation>
    <scope>NUCLEOTIDE SEQUENCE</scope>
    <source>
        <strain evidence="2">IMI 355082</strain>
    </source>
</reference>
<feature type="compositionally biased region" description="Basic and acidic residues" evidence="1">
    <location>
        <begin position="219"/>
        <end position="229"/>
    </location>
</feature>
<feature type="compositionally biased region" description="Low complexity" evidence="1">
    <location>
        <begin position="112"/>
        <end position="126"/>
    </location>
</feature>
<protein>
    <submittedName>
        <fullName evidence="2">Uncharacterized protein</fullName>
    </submittedName>
</protein>
<evidence type="ECO:0000256" key="1">
    <source>
        <dbReference type="SAM" id="MobiDB-lite"/>
    </source>
</evidence>
<gene>
    <name evidence="2" type="ORF">N0V93_006949</name>
</gene>
<evidence type="ECO:0000313" key="3">
    <source>
        <dbReference type="Proteomes" id="UP001140453"/>
    </source>
</evidence>
<feature type="compositionally biased region" description="Acidic residues" evidence="1">
    <location>
        <begin position="66"/>
        <end position="83"/>
    </location>
</feature>
<feature type="compositionally biased region" description="Acidic residues" evidence="1">
    <location>
        <begin position="27"/>
        <end position="42"/>
    </location>
</feature>
<sequence length="229" mass="25368">MIKDLAVHHVVVSHDVDGGNEFSCDNEANEANESNEEEEEEEVQLKAPDAESEQGAGARESTKFEPDEDDIYGSGDPIDEEEAVGAGRFGSSTQHLLTPPTSMAAPANAHLSSSTDNGSQSSSQGVQNVAAWAGNYTRLYGLTDIRDPSVEIPFTAHNWGSYTNPLATPITYVPDVFEEEREEERQEEEEHGEREETLPPLVQSPDLQNDDWYPYQNRDLNHDNDECGW</sequence>
<feature type="region of interest" description="Disordered" evidence="1">
    <location>
        <begin position="15"/>
        <end position="126"/>
    </location>
</feature>
<evidence type="ECO:0000313" key="2">
    <source>
        <dbReference type="EMBL" id="KAJ4389480.1"/>
    </source>
</evidence>
<feature type="compositionally biased region" description="Polar residues" evidence="1">
    <location>
        <begin position="90"/>
        <end position="101"/>
    </location>
</feature>
<dbReference type="AlphaFoldDB" id="A0A9W9CW48"/>
<feature type="compositionally biased region" description="Acidic residues" evidence="1">
    <location>
        <begin position="177"/>
        <end position="190"/>
    </location>
</feature>
<organism evidence="2 3">
    <name type="scientific">Gnomoniopsis smithogilvyi</name>
    <dbReference type="NCBI Taxonomy" id="1191159"/>
    <lineage>
        <taxon>Eukaryota</taxon>
        <taxon>Fungi</taxon>
        <taxon>Dikarya</taxon>
        <taxon>Ascomycota</taxon>
        <taxon>Pezizomycotina</taxon>
        <taxon>Sordariomycetes</taxon>
        <taxon>Sordariomycetidae</taxon>
        <taxon>Diaporthales</taxon>
        <taxon>Gnomoniaceae</taxon>
        <taxon>Gnomoniopsis</taxon>
    </lineage>
</organism>
<comment type="caution">
    <text evidence="2">The sequence shown here is derived from an EMBL/GenBank/DDBJ whole genome shotgun (WGS) entry which is preliminary data.</text>
</comment>
<feature type="region of interest" description="Disordered" evidence="1">
    <location>
        <begin position="177"/>
        <end position="229"/>
    </location>
</feature>